<comment type="caution">
    <text evidence="1">The sequence shown here is derived from an EMBL/GenBank/DDBJ whole genome shotgun (WGS) entry which is preliminary data.</text>
</comment>
<evidence type="ECO:0000313" key="2">
    <source>
        <dbReference type="Proteomes" id="UP000032900"/>
    </source>
</evidence>
<protein>
    <submittedName>
        <fullName evidence="1">Uncharacterized protein</fullName>
    </submittedName>
</protein>
<evidence type="ECO:0000313" key="1">
    <source>
        <dbReference type="EMBL" id="GAO31202.1"/>
    </source>
</evidence>
<accession>A0A0E9M043</accession>
<dbReference type="OrthoDB" id="10003745at2"/>
<dbReference type="RefSeq" id="WP_157482803.1">
    <property type="nucleotide sequence ID" value="NZ_BAZW01000041.1"/>
</dbReference>
<reference evidence="1 2" key="1">
    <citation type="journal article" date="2015" name="Microbes Environ.">
        <title>Distribution and evolution of nitrogen fixation genes in the phylum bacteroidetes.</title>
        <authorList>
            <person name="Inoue J."/>
            <person name="Oshima K."/>
            <person name="Suda W."/>
            <person name="Sakamoto M."/>
            <person name="Iino T."/>
            <person name="Noda S."/>
            <person name="Hongoh Y."/>
            <person name="Hattori M."/>
            <person name="Ohkuma M."/>
        </authorList>
    </citation>
    <scope>NUCLEOTIDE SEQUENCE [LARGE SCALE GENOMIC DNA]</scope>
    <source>
        <strain evidence="1">JCM 15548</strain>
    </source>
</reference>
<sequence length="124" mass="13810">MRLMAKHMGFQLAVLYLLLMGIYSQGGLLSVNGSRLAVDAQISTAAFKAAFDNPFYGLQPEVNLTEVTAPSPASIKPVHKDCSVHSWWANHAATTQITDYIHHSSTIVVQPQLFDRLFPFHYYS</sequence>
<keyword evidence="2" id="KW-1185">Reference proteome</keyword>
<dbReference type="AlphaFoldDB" id="A0A0E9M043"/>
<dbReference type="Proteomes" id="UP000032900">
    <property type="component" value="Unassembled WGS sequence"/>
</dbReference>
<organism evidence="1 2">
    <name type="scientific">Geofilum rubicundum JCM 15548</name>
    <dbReference type="NCBI Taxonomy" id="1236989"/>
    <lineage>
        <taxon>Bacteria</taxon>
        <taxon>Pseudomonadati</taxon>
        <taxon>Bacteroidota</taxon>
        <taxon>Bacteroidia</taxon>
        <taxon>Marinilabiliales</taxon>
        <taxon>Marinilabiliaceae</taxon>
        <taxon>Geofilum</taxon>
    </lineage>
</organism>
<name>A0A0E9M043_9BACT</name>
<dbReference type="EMBL" id="BAZW01000041">
    <property type="protein sequence ID" value="GAO31202.1"/>
    <property type="molecule type" value="Genomic_DNA"/>
</dbReference>
<gene>
    <name evidence="1" type="ORF">JCM15548_13549</name>
</gene>
<proteinExistence type="predicted"/>